<comment type="caution">
    <text evidence="11">The sequence shown here is derived from an EMBL/GenBank/DDBJ whole genome shotgun (WGS) entry which is preliminary data.</text>
</comment>
<name>A0A850R2H6_9LACO</name>
<keyword evidence="12" id="KW-1185">Reference proteome</keyword>
<evidence type="ECO:0000256" key="6">
    <source>
        <dbReference type="ARBA" id="ARBA00022989"/>
    </source>
</evidence>
<keyword evidence="7 9" id="KW-0472">Membrane</keyword>
<evidence type="ECO:0000256" key="1">
    <source>
        <dbReference type="ARBA" id="ARBA00004651"/>
    </source>
</evidence>
<proteinExistence type="inferred from homology"/>
<organism evidence="11 12">
    <name type="scientific">Bombilactobacillus apium</name>
    <dbReference type="NCBI Taxonomy" id="2675299"/>
    <lineage>
        <taxon>Bacteria</taxon>
        <taxon>Bacillati</taxon>
        <taxon>Bacillota</taxon>
        <taxon>Bacilli</taxon>
        <taxon>Lactobacillales</taxon>
        <taxon>Lactobacillaceae</taxon>
        <taxon>Bombilactobacillus</taxon>
    </lineage>
</organism>
<dbReference type="Proteomes" id="UP000563523">
    <property type="component" value="Unassembled WGS sequence"/>
</dbReference>
<dbReference type="InterPro" id="IPR024024">
    <property type="entry name" value="DltB"/>
</dbReference>
<evidence type="ECO:0000256" key="10">
    <source>
        <dbReference type="SAM" id="Phobius"/>
    </source>
</evidence>
<keyword evidence="5 10" id="KW-0812">Transmembrane</keyword>
<comment type="subcellular location">
    <subcellularLocation>
        <location evidence="1">Cell membrane</location>
        <topology evidence="1">Multi-pass membrane protein</topology>
    </subcellularLocation>
</comment>
<feature type="transmembrane region" description="Helical" evidence="10">
    <location>
        <begin position="117"/>
        <end position="135"/>
    </location>
</feature>
<evidence type="ECO:0000256" key="7">
    <source>
        <dbReference type="ARBA" id="ARBA00023136"/>
    </source>
</evidence>
<feature type="transmembrane region" description="Helical" evidence="10">
    <location>
        <begin position="381"/>
        <end position="400"/>
    </location>
</feature>
<evidence type="ECO:0000313" key="11">
    <source>
        <dbReference type="EMBL" id="NVY97123.1"/>
    </source>
</evidence>
<evidence type="ECO:0000256" key="9">
    <source>
        <dbReference type="PIRNR" id="PIRNR016636"/>
    </source>
</evidence>
<keyword evidence="6 10" id="KW-1133">Transmembrane helix</keyword>
<feature type="transmembrane region" description="Helical" evidence="10">
    <location>
        <begin position="227"/>
        <end position="249"/>
    </location>
</feature>
<evidence type="ECO:0000256" key="8">
    <source>
        <dbReference type="ARBA" id="ARBA00023315"/>
    </source>
</evidence>
<dbReference type="PANTHER" id="PTHR13285">
    <property type="entry name" value="ACYLTRANSFERASE"/>
    <property type="match status" value="1"/>
</dbReference>
<comment type="similarity">
    <text evidence="2 9">Belongs to the membrane-bound acyltransferase family.</text>
</comment>
<dbReference type="RefSeq" id="WP_176943286.1">
    <property type="nucleotide sequence ID" value="NZ_JABZEC010000009.1"/>
</dbReference>
<dbReference type="PIRSF" id="PIRSF016636">
    <property type="entry name" value="AlgI_DltB"/>
    <property type="match status" value="1"/>
</dbReference>
<dbReference type="NCBIfam" id="TIGR04091">
    <property type="entry name" value="LTA_dltB"/>
    <property type="match status" value="1"/>
</dbReference>
<dbReference type="UniPathway" id="UPA00556"/>
<feature type="transmembrane region" description="Helical" evidence="10">
    <location>
        <begin position="195"/>
        <end position="215"/>
    </location>
</feature>
<comment type="function">
    <text evidence="9">O-acyltransferase that catalyzes D-alanylation of both teichoic acid and lipoteichoic acid (LTA). D-alanylation of LTA plays an important role in modulating the properties of the cell wall in Gram-positive bacteria, influencing the net charge of the cell wall. Catalyzes D-alanylation from DltC carrier protein.</text>
</comment>
<dbReference type="GO" id="GO:0016746">
    <property type="term" value="F:acyltransferase activity"/>
    <property type="evidence" value="ECO:0007669"/>
    <property type="project" value="UniProtKB-KW"/>
</dbReference>
<evidence type="ECO:0000313" key="12">
    <source>
        <dbReference type="Proteomes" id="UP000563523"/>
    </source>
</evidence>
<dbReference type="PIRSF" id="PIRSF500216">
    <property type="entry name" value="DltB"/>
    <property type="match status" value="1"/>
</dbReference>
<evidence type="ECO:0000256" key="3">
    <source>
        <dbReference type="ARBA" id="ARBA00022475"/>
    </source>
</evidence>
<protein>
    <recommendedName>
        <fullName evidence="9">Teichoic acid D-alanyltransferase</fullName>
        <ecNumber evidence="9">2.3.1.-</ecNumber>
    </recommendedName>
</protein>
<feature type="transmembrane region" description="Helical" evidence="10">
    <location>
        <begin position="343"/>
        <end position="361"/>
    </location>
</feature>
<evidence type="ECO:0000256" key="5">
    <source>
        <dbReference type="ARBA" id="ARBA00022692"/>
    </source>
</evidence>
<dbReference type="EC" id="2.3.1.-" evidence="9"/>
<feature type="transmembrane region" description="Helical" evidence="10">
    <location>
        <begin position="12"/>
        <end position="30"/>
    </location>
</feature>
<dbReference type="EMBL" id="JABZEC010000009">
    <property type="protein sequence ID" value="NVY97123.1"/>
    <property type="molecule type" value="Genomic_DNA"/>
</dbReference>
<dbReference type="GO" id="GO:0005886">
    <property type="term" value="C:plasma membrane"/>
    <property type="evidence" value="ECO:0007669"/>
    <property type="project" value="UniProtKB-SubCell"/>
</dbReference>
<feature type="transmembrane region" description="Helical" evidence="10">
    <location>
        <begin position="57"/>
        <end position="77"/>
    </location>
</feature>
<feature type="transmembrane region" description="Helical" evidence="10">
    <location>
        <begin position="319"/>
        <end position="337"/>
    </location>
</feature>
<dbReference type="AlphaFoldDB" id="A0A850R2H6"/>
<keyword evidence="8 9" id="KW-0012">Acyltransferase</keyword>
<accession>A0A850R2H6</accession>
<dbReference type="PANTHER" id="PTHR13285:SF23">
    <property type="entry name" value="TEICHOIC ACID D-ALANYLTRANSFERASE"/>
    <property type="match status" value="1"/>
</dbReference>
<comment type="pathway">
    <text evidence="9">Cell wall biogenesis; lipoteichoic acid biosynthesis.</text>
</comment>
<sequence>MINLQPYQNPQYFAILVIALVPLMIGLYYGKRFRWYESLISLLFIFLIFDADKWQQGVSLLGFVACQTLIVGAYSYYRTNKRFKNRFSLFVLAIVLAIAQLVIVKFTPLFIAGHDSILGFLGISYLTFKTVGMIMEIRDGAIKEFNLSKFLHFLLYFPTISSGPIDRYRRFIKDYERVPSQDKYVTLIGKGLHNIFLGFLYKFIFGYLFGTVMLPQLQQAAMANRHTAWLGLSFSLLGYMYCYSMYLFFDFAGYSLFAVGISYLMGIETPVNFNKPFISHNLKDFWNRWHMTLSFWFRDYIYMRFVFWAMKHKILKSRIAMANIGYLLLFLLMGVWHGETWYYIVYGLFHALVLISTDAWLRFKKKHRQQIPSNRWTNYFAIFMTFNTVCFSFLIFSGMLDKIWFS</sequence>
<dbReference type="InterPro" id="IPR051085">
    <property type="entry name" value="MB_O-acyltransferase"/>
</dbReference>
<gene>
    <name evidence="11" type="primary">dltB</name>
    <name evidence="11" type="ORF">HU830_08315</name>
</gene>
<evidence type="ECO:0000256" key="2">
    <source>
        <dbReference type="ARBA" id="ARBA00010323"/>
    </source>
</evidence>
<reference evidence="11 12" key="1">
    <citation type="submission" date="2020-06" db="EMBL/GenBank/DDBJ databases">
        <authorList>
            <person name="Kang J."/>
        </authorList>
    </citation>
    <scope>NUCLEOTIDE SEQUENCE [LARGE SCALE GENOMIC DNA]</scope>
    <source>
        <strain evidence="11 12">DCY120</strain>
    </source>
</reference>
<dbReference type="Pfam" id="PF03062">
    <property type="entry name" value="MBOAT"/>
    <property type="match status" value="1"/>
</dbReference>
<dbReference type="InterPro" id="IPR004299">
    <property type="entry name" value="MBOAT_fam"/>
</dbReference>
<keyword evidence="4 9" id="KW-0808">Transferase</keyword>
<dbReference type="GO" id="GO:0070395">
    <property type="term" value="P:lipoteichoic acid biosynthetic process"/>
    <property type="evidence" value="ECO:0007669"/>
    <property type="project" value="UniProtKB-UniRule"/>
</dbReference>
<dbReference type="InterPro" id="IPR024194">
    <property type="entry name" value="Ac/AlaTfrase_AlgI/DltB"/>
</dbReference>
<evidence type="ECO:0000256" key="4">
    <source>
        <dbReference type="ARBA" id="ARBA00022679"/>
    </source>
</evidence>
<feature type="transmembrane region" description="Helical" evidence="10">
    <location>
        <begin position="89"/>
        <end position="111"/>
    </location>
</feature>
<keyword evidence="3 9" id="KW-1003">Cell membrane</keyword>